<dbReference type="InterPro" id="IPR012341">
    <property type="entry name" value="6hp_glycosidase-like_sf"/>
</dbReference>
<dbReference type="GO" id="GO:0005975">
    <property type="term" value="P:carbohydrate metabolic process"/>
    <property type="evidence" value="ECO:0007669"/>
    <property type="project" value="InterPro"/>
</dbReference>
<dbReference type="Pfam" id="PF05592">
    <property type="entry name" value="Bac_rhamnosid"/>
    <property type="match status" value="1"/>
</dbReference>
<gene>
    <name evidence="8" type="ordered locus">HMPREF0833_10568</name>
</gene>
<dbReference type="InterPro" id="IPR016007">
    <property type="entry name" value="Alpha_rhamnosid"/>
</dbReference>
<dbReference type="PANTHER" id="PTHR33307:SF6">
    <property type="entry name" value="ALPHA-RHAMNOSIDASE (EUROFUNG)-RELATED"/>
    <property type="match status" value="1"/>
</dbReference>
<dbReference type="GeneID" id="10835067"/>
<evidence type="ECO:0000313" key="9">
    <source>
        <dbReference type="Proteomes" id="UP000001502"/>
    </source>
</evidence>
<dbReference type="Gene3D" id="2.60.40.10">
    <property type="entry name" value="Immunoglobulins"/>
    <property type="match status" value="1"/>
</dbReference>
<evidence type="ECO:0000256" key="3">
    <source>
        <dbReference type="ARBA" id="ARBA00022801"/>
    </source>
</evidence>
<organism evidence="8 9">
    <name type="scientific">Streptococcus parasanguinis (strain ATCC 15912 / DSM 6778 / CIP 104372 / LMG 14537)</name>
    <dbReference type="NCBI Taxonomy" id="760570"/>
    <lineage>
        <taxon>Bacteria</taxon>
        <taxon>Bacillati</taxon>
        <taxon>Bacillota</taxon>
        <taxon>Bacilli</taxon>
        <taxon>Lactobacillales</taxon>
        <taxon>Streptococcaceae</taxon>
        <taxon>Streptococcus</taxon>
    </lineage>
</organism>
<sequence>MMQIDQLKVNGISTPLGYHFDYLTLSWRFQSNDYHENLKFKIEISKDDCFEEIVFSGETNSFYNTYTITTAFLKPRTRYFWRVSVDEVSAISYFETGKMNEPWEADWISYQEPTFESVSFKKSFSVKKEIRSARLYSLGLGLYEVFINDRKVGEEYLAPGYHSYDLIQQYQTYDVTEYLQDRNEIAFLVGNGWYRGRFIFEGGLENIYGDKQKLISELHILYHDGSTEIIKSDTTWNAKTNEIVENSIYDGETIDFSSKYQPLTVIMDKESKQLLRERIDLPICNMESLEPLIFRDTANNLLLDFGQEITGWIEGMLPANKPKVSFKFGEILQNGQFYSANLRTAKQEFVILNNEKERFIRPRFTFFGFRYVKVEGLNEEEAQRFSAKVLHSKMEERFRFTSSHKKLNQLISNIRWSQKDNFLSIPTDCPQRDERMGWTGDITVFANTASYNMETRAFLGHFLKMVELEQEHLNGAVPFFAPFPKVADRDAQNPFLNSAGAAVWGDAATVLPMTLFRHFRDQGLLNSHLSLMMNWVDYIYRQDEERGGKRLWDFGFQLGDWLALDLGIPGTVFGATDSALIATIYYYYSASNTAKALKLCNDSSATFYSKLALEIRTALLTTYFIGDELQLSPVTLQSEVEQNRQEMGRLFGGIDISTRVDTQTGLSLLLRFGIYPSESARLKLVETLKERMSESNGALTTGFVGTPELPHALLESGLVSEAFSLLFKETSPSWLFEVNMGATTTWERWDSILPNGKISGIEMNSMNHYAYGAIEDFIIEKMVGINLPDIEDDTNTYQISPQYTEQLNWLTGRLDTVNGKIEVHWEIQNGIVNLKIDVPTRTRVHLILKNGESMALQTGSYQLNDVYLPE</sequence>
<feature type="domain" description="Bacterial alpha-L-rhamnosidase N-terminal" evidence="5">
    <location>
        <begin position="128"/>
        <end position="257"/>
    </location>
</feature>
<dbReference type="InterPro" id="IPR035396">
    <property type="entry name" value="Bac_rhamnosid6H"/>
</dbReference>
<dbReference type="EC" id="3.2.1.40" evidence="2"/>
<comment type="catalytic activity">
    <reaction evidence="1">
        <text>Hydrolysis of terminal non-reducing alpha-L-rhamnose residues in alpha-L-rhamnosides.</text>
        <dbReference type="EC" id="3.2.1.40"/>
    </reaction>
</comment>
<dbReference type="Pfam" id="PF25788">
    <property type="entry name" value="Ig_Rha78A_N"/>
    <property type="match status" value="1"/>
</dbReference>
<dbReference type="PANTHER" id="PTHR33307">
    <property type="entry name" value="ALPHA-RHAMNOSIDASE (EUROFUNG)"/>
    <property type="match status" value="1"/>
</dbReference>
<proteinExistence type="predicted"/>
<evidence type="ECO:0000256" key="1">
    <source>
        <dbReference type="ARBA" id="ARBA00001445"/>
    </source>
</evidence>
<name>F8DHB1_STREP</name>
<feature type="domain" description="Alpha-L-rhamnosidase concanavalin-like" evidence="4">
    <location>
        <begin position="299"/>
        <end position="391"/>
    </location>
</feature>
<feature type="domain" description="Alpha-L-rhamnosidase six-hairpin glycosidase" evidence="6">
    <location>
        <begin position="398"/>
        <end position="780"/>
    </location>
</feature>
<evidence type="ECO:0000256" key="2">
    <source>
        <dbReference type="ARBA" id="ARBA00012652"/>
    </source>
</evidence>
<dbReference type="InterPro" id="IPR013737">
    <property type="entry name" value="Bac_rhamnosid_N"/>
</dbReference>
<dbReference type="InterPro" id="IPR008902">
    <property type="entry name" value="Rhamnosid_concanavalin"/>
</dbReference>
<dbReference type="KEGG" id="scp:HMPREF0833_10568"/>
<dbReference type="Pfam" id="PF17390">
    <property type="entry name" value="Bac_rhamnosid_C"/>
    <property type="match status" value="1"/>
</dbReference>
<evidence type="ECO:0000313" key="8">
    <source>
        <dbReference type="EMBL" id="AEH55599.1"/>
    </source>
</evidence>
<evidence type="ECO:0000259" key="4">
    <source>
        <dbReference type="Pfam" id="PF05592"/>
    </source>
</evidence>
<evidence type="ECO:0000259" key="7">
    <source>
        <dbReference type="Pfam" id="PF17390"/>
    </source>
</evidence>
<dbReference type="Gene3D" id="2.60.420.10">
    <property type="entry name" value="Maltose phosphorylase, domain 3"/>
    <property type="match status" value="1"/>
</dbReference>
<dbReference type="InterPro" id="IPR013783">
    <property type="entry name" value="Ig-like_fold"/>
</dbReference>
<evidence type="ECO:0000259" key="6">
    <source>
        <dbReference type="Pfam" id="PF17389"/>
    </source>
</evidence>
<dbReference type="Pfam" id="PF08531">
    <property type="entry name" value="Bac_rhamnosid_N"/>
    <property type="match status" value="1"/>
</dbReference>
<feature type="domain" description="Alpha-L-rhamnosidase C-terminal" evidence="7">
    <location>
        <begin position="798"/>
        <end position="853"/>
    </location>
</feature>
<dbReference type="Pfam" id="PF17389">
    <property type="entry name" value="Bac_rhamnosid6H"/>
    <property type="match status" value="1"/>
</dbReference>
<dbReference type="RefSeq" id="WP_013903630.1">
    <property type="nucleotide sequence ID" value="NC_015678.1"/>
</dbReference>
<dbReference type="Gene3D" id="2.60.120.260">
    <property type="entry name" value="Galactose-binding domain-like"/>
    <property type="match status" value="2"/>
</dbReference>
<dbReference type="InterPro" id="IPR035398">
    <property type="entry name" value="Bac_rhamnosid_C"/>
</dbReference>
<dbReference type="HOGENOM" id="CLU_002926_0_1_9"/>
<dbReference type="Proteomes" id="UP000001502">
    <property type="component" value="Chromosome"/>
</dbReference>
<evidence type="ECO:0000259" key="5">
    <source>
        <dbReference type="Pfam" id="PF08531"/>
    </source>
</evidence>
<keyword evidence="3" id="KW-0378">Hydrolase</keyword>
<protein>
    <recommendedName>
        <fullName evidence="2">alpha-L-rhamnosidase</fullName>
        <ecNumber evidence="2">3.2.1.40</ecNumber>
    </recommendedName>
</protein>
<dbReference type="Gene3D" id="1.50.10.10">
    <property type="match status" value="1"/>
</dbReference>
<dbReference type="AlphaFoldDB" id="F8DHB1"/>
<accession>F8DHB1</accession>
<dbReference type="SUPFAM" id="SSF48208">
    <property type="entry name" value="Six-hairpin glycosidases"/>
    <property type="match status" value="1"/>
</dbReference>
<dbReference type="InterPro" id="IPR008928">
    <property type="entry name" value="6-hairpin_glycosidase_sf"/>
</dbReference>
<dbReference type="GO" id="GO:0030596">
    <property type="term" value="F:alpha-L-rhamnosidase activity"/>
    <property type="evidence" value="ECO:0007669"/>
    <property type="project" value="UniProtKB-EC"/>
</dbReference>
<reference evidence="9" key="1">
    <citation type="submission" date="2011-06" db="EMBL/GenBank/DDBJ databases">
        <title>Complete sequence of Streptococcus parasanguinis strain ATCC 15912.</title>
        <authorList>
            <person name="Muzny D."/>
            <person name="Qin X."/>
            <person name="Buhay C."/>
            <person name="Dugan-Rocha S."/>
            <person name="Ding Y."/>
            <person name="Chen G."/>
            <person name="Hawes A."/>
            <person name="Holder M."/>
            <person name="Jhangiani S."/>
            <person name="Johnson A."/>
            <person name="Khan Z."/>
            <person name="Li Z."/>
            <person name="Liu W."/>
            <person name="Liu X."/>
            <person name="Perez L."/>
            <person name="Shen H."/>
            <person name="Wang Q."/>
            <person name="Watt J."/>
            <person name="Xi L."/>
            <person name="Xin Y."/>
            <person name="Zhou J."/>
            <person name="Deng J."/>
            <person name="Jiang H."/>
            <person name="Liu Y."/>
            <person name="Qu J."/>
            <person name="Song X.-Z."/>
            <person name="Zhang L."/>
            <person name="Villasana D."/>
            <person name="Johnson A."/>
            <person name="Liu J."/>
            <person name="Liyanage D."/>
            <person name="Lorensuhewa L."/>
            <person name="Robinson T."/>
            <person name="Song A."/>
            <person name="Song B.-B."/>
            <person name="Dinh H."/>
            <person name="Thornton R."/>
            <person name="Coyle M."/>
            <person name="Francisco L."/>
            <person name="Jackson L."/>
            <person name="Javaid M."/>
            <person name="Korchina V."/>
            <person name="Kovar C."/>
            <person name="Mata R."/>
            <person name="Mathew T."/>
            <person name="Ngo R."/>
            <person name="Nguyen L."/>
            <person name="Nguyen N."/>
            <person name="Okwuonu G."/>
            <person name="Ongeri F."/>
            <person name="Pham C."/>
            <person name="Simmons D."/>
            <person name="Wilczek-Boney K."/>
            <person name="Hale W."/>
            <person name="Jakkamsetti A."/>
            <person name="Pham P."/>
            <person name="Ruth R."/>
            <person name="San Lucas F."/>
            <person name="Warren J."/>
            <person name="Zhang J."/>
            <person name="Zhao Z."/>
            <person name="Zhou C."/>
            <person name="Zhu D."/>
            <person name="Lee S."/>
            <person name="Bess C."/>
            <person name="Blankenburg K."/>
            <person name="Forbes L."/>
            <person name="Fu Q."/>
            <person name="Gubbala S."/>
            <person name="Hirani K."/>
            <person name="Jayaseelan J.C."/>
            <person name="Lara F."/>
            <person name="Munidasa M."/>
            <person name="Palculict T."/>
            <person name="Patil S."/>
            <person name="Pu L.-L."/>
            <person name="Saada N."/>
            <person name="Tang L."/>
            <person name="Weissenberger G."/>
            <person name="Zhu Y."/>
            <person name="Hemphill L."/>
            <person name="Shang Y."/>
            <person name="Youmans B."/>
            <person name="Ayvaz T."/>
            <person name="Ross M."/>
            <person name="Santibanez J."/>
            <person name="Aqrawi P."/>
            <person name="Gross S."/>
            <person name="Joshi V."/>
            <person name="Fowler G."/>
            <person name="Nazareth L."/>
            <person name="Reid J."/>
            <person name="Worley K."/>
            <person name="Petrosino J."/>
            <person name="Highlander S."/>
            <person name="Gibbs R."/>
        </authorList>
    </citation>
    <scope>NUCLEOTIDE SEQUENCE [LARGE SCALE GENOMIC DNA]</scope>
    <source>
        <strain evidence="9">ATCC 15912 / DSM 6778 / CIP 104372 / LMG 14537</strain>
    </source>
</reference>
<dbReference type="EMBL" id="CP002843">
    <property type="protein sequence ID" value="AEH55599.1"/>
    <property type="molecule type" value="Genomic_DNA"/>
</dbReference>